<dbReference type="InterPro" id="IPR042095">
    <property type="entry name" value="SUMF_sf"/>
</dbReference>
<proteinExistence type="predicted"/>
<organism evidence="3 4">
    <name type="scientific">Cellvibrio polysaccharolyticus</name>
    <dbReference type="NCBI Taxonomy" id="2082724"/>
    <lineage>
        <taxon>Bacteria</taxon>
        <taxon>Pseudomonadati</taxon>
        <taxon>Pseudomonadota</taxon>
        <taxon>Gammaproteobacteria</taxon>
        <taxon>Cellvibrionales</taxon>
        <taxon>Cellvibrionaceae</taxon>
        <taxon>Cellvibrio</taxon>
    </lineage>
</organism>
<evidence type="ECO:0000313" key="3">
    <source>
        <dbReference type="EMBL" id="MBE8718258.1"/>
    </source>
</evidence>
<accession>A0A928YWJ4</accession>
<feature type="domain" description="Sulfatase-modifying factor enzyme-like" evidence="2">
    <location>
        <begin position="21"/>
        <end position="246"/>
    </location>
</feature>
<dbReference type="GO" id="GO:0120147">
    <property type="term" value="F:formylglycine-generating oxidase activity"/>
    <property type="evidence" value="ECO:0007669"/>
    <property type="project" value="TreeGrafter"/>
</dbReference>
<evidence type="ECO:0000259" key="2">
    <source>
        <dbReference type="Pfam" id="PF03781"/>
    </source>
</evidence>
<evidence type="ECO:0000256" key="1">
    <source>
        <dbReference type="SAM" id="SignalP"/>
    </source>
</evidence>
<keyword evidence="1" id="KW-0732">Signal</keyword>
<dbReference type="RefSeq" id="WP_193910670.1">
    <property type="nucleotide sequence ID" value="NZ_PRDL01000001.1"/>
</dbReference>
<dbReference type="Gene3D" id="3.90.1580.10">
    <property type="entry name" value="paralog of FGE (formylglycine-generating enzyme)"/>
    <property type="match status" value="1"/>
</dbReference>
<gene>
    <name evidence="3" type="ORF">C4F51_13770</name>
</gene>
<name>A0A928YWJ4_9GAMM</name>
<dbReference type="AlphaFoldDB" id="A0A928YWJ4"/>
<dbReference type="Proteomes" id="UP000652567">
    <property type="component" value="Unassembled WGS sequence"/>
</dbReference>
<dbReference type="InterPro" id="IPR051043">
    <property type="entry name" value="Sulfatase_Mod_Factor_Kinase"/>
</dbReference>
<evidence type="ECO:0000313" key="4">
    <source>
        <dbReference type="Proteomes" id="UP000652567"/>
    </source>
</evidence>
<feature type="chain" id="PRO_5037070636" evidence="1">
    <location>
        <begin position="19"/>
        <end position="248"/>
    </location>
</feature>
<dbReference type="SUPFAM" id="SSF56436">
    <property type="entry name" value="C-type lectin-like"/>
    <property type="match status" value="1"/>
</dbReference>
<comment type="caution">
    <text evidence="3">The sequence shown here is derived from an EMBL/GenBank/DDBJ whole genome shotgun (WGS) entry which is preliminary data.</text>
</comment>
<feature type="signal peptide" evidence="1">
    <location>
        <begin position="1"/>
        <end position="18"/>
    </location>
</feature>
<dbReference type="PANTHER" id="PTHR23150:SF19">
    <property type="entry name" value="FORMYLGLYCINE-GENERATING ENZYME"/>
    <property type="match status" value="1"/>
</dbReference>
<keyword evidence="4" id="KW-1185">Reference proteome</keyword>
<dbReference type="PANTHER" id="PTHR23150">
    <property type="entry name" value="SULFATASE MODIFYING FACTOR 1, 2"/>
    <property type="match status" value="1"/>
</dbReference>
<protein>
    <submittedName>
        <fullName evidence="3">Formylglycine-generating enzyme family protein</fullName>
    </submittedName>
</protein>
<dbReference type="Pfam" id="PF03781">
    <property type="entry name" value="FGE-sulfatase"/>
    <property type="match status" value="1"/>
</dbReference>
<dbReference type="CDD" id="cd00037">
    <property type="entry name" value="CLECT"/>
    <property type="match status" value="1"/>
</dbReference>
<dbReference type="InterPro" id="IPR005532">
    <property type="entry name" value="SUMF_dom"/>
</dbReference>
<dbReference type="InterPro" id="IPR016187">
    <property type="entry name" value="CTDL_fold"/>
</dbReference>
<dbReference type="EMBL" id="PRDL01000001">
    <property type="protein sequence ID" value="MBE8718258.1"/>
    <property type="molecule type" value="Genomic_DNA"/>
</dbReference>
<reference evidence="3" key="1">
    <citation type="submission" date="2018-07" db="EMBL/GenBank/DDBJ databases">
        <title>Genome assembly of strain Ka43.</title>
        <authorList>
            <person name="Kukolya J."/>
            <person name="Nagy I."/>
            <person name="Horvath B."/>
            <person name="Toth A."/>
        </authorList>
    </citation>
    <scope>NUCLEOTIDE SEQUENCE</scope>
    <source>
        <strain evidence="3">KB43</strain>
    </source>
</reference>
<sequence length="248" mass="27749">MKKLASLAVLLCAASAWSEPVVIDGGAFQSPLVLDDEVVSLPVASFKLDAVQVSNRDFQKFVEKNPQWQRGNVPGIFSDHNYLRHWQSPLQAGEDINDLPVTRVSWYAARAYCESQGGRLPSKDEWEYVSQQIRQLDGISDKEYARHVFSWYSNPNSENLKAVGSGTASANGIHDLHGLVSEWVEDFQLLMTNGDDADLLTSSCGDTARFMANYDTASYATFFRYQSRSNYQPHTTTSTLGFRCAWSL</sequence>